<dbReference type="AlphaFoldDB" id="A0A644XRJ7"/>
<dbReference type="SUPFAM" id="SSF63825">
    <property type="entry name" value="YWTD domain"/>
    <property type="match status" value="1"/>
</dbReference>
<reference evidence="1" key="1">
    <citation type="submission" date="2019-08" db="EMBL/GenBank/DDBJ databases">
        <authorList>
            <person name="Kucharzyk K."/>
            <person name="Murdoch R.W."/>
            <person name="Higgins S."/>
            <person name="Loffler F."/>
        </authorList>
    </citation>
    <scope>NUCLEOTIDE SEQUENCE</scope>
</reference>
<accession>A0A644XRJ7</accession>
<organism evidence="1">
    <name type="scientific">bioreactor metagenome</name>
    <dbReference type="NCBI Taxonomy" id="1076179"/>
    <lineage>
        <taxon>unclassified sequences</taxon>
        <taxon>metagenomes</taxon>
        <taxon>ecological metagenomes</taxon>
    </lineage>
</organism>
<gene>
    <name evidence="1" type="ORF">SDC9_63125</name>
</gene>
<dbReference type="InterPro" id="IPR011042">
    <property type="entry name" value="6-blade_b-propeller_TolB-like"/>
</dbReference>
<name>A0A644XRJ7_9ZZZZ</name>
<dbReference type="EMBL" id="VSSQ01002668">
    <property type="protein sequence ID" value="MPM16744.1"/>
    <property type="molecule type" value="Genomic_DNA"/>
</dbReference>
<proteinExistence type="predicted"/>
<evidence type="ECO:0008006" key="2">
    <source>
        <dbReference type="Google" id="ProtNLM"/>
    </source>
</evidence>
<sequence>MFFILLTMACQKEMNSGVDSYDVDAIRNSNKVFNVEDSGLKFSYIPLEMSDSSLVGDIEKILLTKDYIIVRSNELIFLFDYTGKFIRRIGTQGDGPGQYKSIWDVSVDESEQRLFLADYSTSKVLEYDLEGRYFNDYSYKPFWWTFEAIDGLFIINPMNLFGNEAYKIKLTTYTGDSIAYFKNDILYTSQDNLLYPTVKCFQRYHNETVFRQQFNDSIYTFIPSTNDLIIRYYFDFGDAHFPFELLESAENFRTQSVNYGFVEDITETDDYIFLHITYKGKSEKYILRKGSDGSFYKVEKDNGVLIKMADLYFWPKWYNNERLVNYFSASEVLSKRDKITDDNLKEIASSMSDESNPVVVIATIDK</sequence>
<dbReference type="Gene3D" id="2.120.10.30">
    <property type="entry name" value="TolB, C-terminal domain"/>
    <property type="match status" value="1"/>
</dbReference>
<evidence type="ECO:0000313" key="1">
    <source>
        <dbReference type="EMBL" id="MPM16744.1"/>
    </source>
</evidence>
<protein>
    <recommendedName>
        <fullName evidence="2">6-bladed beta-propeller</fullName>
    </recommendedName>
</protein>
<comment type="caution">
    <text evidence="1">The sequence shown here is derived from an EMBL/GenBank/DDBJ whole genome shotgun (WGS) entry which is preliminary data.</text>
</comment>
<dbReference type="Pfam" id="PF17170">
    <property type="entry name" value="DUF5128"/>
    <property type="match status" value="1"/>
</dbReference>